<dbReference type="PROSITE" id="PS51145">
    <property type="entry name" value="ZU5"/>
    <property type="match status" value="1"/>
</dbReference>
<dbReference type="CDD" id="cd01670">
    <property type="entry name" value="Death"/>
    <property type="match status" value="2"/>
</dbReference>
<dbReference type="GeneID" id="118418212"/>
<keyword evidence="4" id="KW-1185">Reference proteome</keyword>
<proteinExistence type="predicted"/>
<dbReference type="Pfam" id="PF00531">
    <property type="entry name" value="Death"/>
    <property type="match status" value="2"/>
</dbReference>
<name>A0A9J7LC23_BRAFL</name>
<organism evidence="4 5">
    <name type="scientific">Branchiostoma floridae</name>
    <name type="common">Florida lancelet</name>
    <name type="synonym">Amphioxus</name>
    <dbReference type="NCBI Taxonomy" id="7739"/>
    <lineage>
        <taxon>Eukaryota</taxon>
        <taxon>Metazoa</taxon>
        <taxon>Chordata</taxon>
        <taxon>Cephalochordata</taxon>
        <taxon>Leptocardii</taxon>
        <taxon>Amphioxiformes</taxon>
        <taxon>Branchiostomatidae</taxon>
        <taxon>Branchiostoma</taxon>
    </lineage>
</organism>
<dbReference type="Gene3D" id="2.60.220.30">
    <property type="match status" value="2"/>
</dbReference>
<accession>A0A9J7LC23</accession>
<dbReference type="Pfam" id="PF00791">
    <property type="entry name" value="ZU5"/>
    <property type="match status" value="1"/>
</dbReference>
<dbReference type="SMART" id="SM00218">
    <property type="entry name" value="ZU5"/>
    <property type="match status" value="1"/>
</dbReference>
<feature type="domain" description="ZU5" evidence="3">
    <location>
        <begin position="43"/>
        <end position="169"/>
    </location>
</feature>
<dbReference type="Gene3D" id="1.10.533.10">
    <property type="entry name" value="Death Domain, Fas"/>
    <property type="match status" value="2"/>
</dbReference>
<dbReference type="SUPFAM" id="SSF47986">
    <property type="entry name" value="DEATH domain"/>
    <property type="match status" value="2"/>
</dbReference>
<dbReference type="Proteomes" id="UP000001554">
    <property type="component" value="Chromosome 6"/>
</dbReference>
<protein>
    <submittedName>
        <fullName evidence="5">P53-induced death domain-containing protein 1-like</fullName>
    </submittedName>
</protein>
<evidence type="ECO:0000259" key="2">
    <source>
        <dbReference type="PROSITE" id="PS50017"/>
    </source>
</evidence>
<sequence length="799" mass="89671">MRKCPLPALENWPDEDEFERFEAASPSPTVPEKQDDTTPADPEDERLTVGPEGGKLQTGSCTVTVPPGAVTENITCQVTSPNDITLPLKDGDMLVSDIIELSPHGTTFDKPVTVEMQYSSTSTDGAREPVMWVTEDKFQWKELITTAKSKEKLMASVNQCSTFAIVAQLKKDRFPVSSKETMLTSSAHPAVQIGFPEKSVLTPIQVNIQVQEVPKETVEAIKSHSYGLISTSPIVIVKTDSVVKFNELVTVRVPHPQHYMGIRHKGSSKLRVMSRDEGTEDWRDVTSEVQIQAIGDIVEFTVNHFSRYVVLEIETSNGDPEELGQIPQEMCNFIHQCDVKFIVLQQEDNTNAIFVECHKACNADREYTKYTRRGYKGPEPSETVRLREGQRVEVSLVGNVSFASFYRVDKRVIFHSERPPRLNIIARADQVQGEEGLEGIGSVMFFALPIIVVKTDDETRARDLINCQSPGKQERQASRLLCQIPIKIPYQRQLILGRGRSRPEICEYFYDIKEGVSKNWMDLAFHLGFKGADITNIAGRNYDAKASCMDLLNEWQRREGNAATIQVLKEALLKAGMRNVVDELNDKLKEEGTESRTGEDVVREASTHDTGQQDDAIPDDEQAGIGYMEGEGVLEHAEVSGRICQQEETKTLKDTDKLLLAKIEDVERKMENKIDQLNTNIGDRLAQLNQQFHDMVMKLERDSLEQQRLAIAISTVKRELLFQDFEALAITLGFNGHEIKAICNTAPADLQKQKSELLRLWRDREVNATVTHLQQACRRAGLSTLADQISGISRAPSRG</sequence>
<dbReference type="RefSeq" id="XP_035679946.1">
    <property type="nucleotide sequence ID" value="XM_035824053.1"/>
</dbReference>
<dbReference type="InterPro" id="IPR000488">
    <property type="entry name" value="Death_dom"/>
</dbReference>
<evidence type="ECO:0000256" key="1">
    <source>
        <dbReference type="SAM" id="MobiDB-lite"/>
    </source>
</evidence>
<dbReference type="PANTHER" id="PTHR15077">
    <property type="entry name" value="FAS-ASSOCIATING DEATH DOMAIN-CONTAINING PROTEIN FADD"/>
    <property type="match status" value="1"/>
</dbReference>
<feature type="domain" description="Death" evidence="2">
    <location>
        <begin position="724"/>
        <end position="793"/>
    </location>
</feature>
<dbReference type="KEGG" id="bfo:118418212"/>
<dbReference type="InterPro" id="IPR011029">
    <property type="entry name" value="DEATH-like_dom_sf"/>
</dbReference>
<dbReference type="SMART" id="SM00005">
    <property type="entry name" value="DEATH"/>
    <property type="match status" value="2"/>
</dbReference>
<dbReference type="InterPro" id="IPR016729">
    <property type="entry name" value="FADD"/>
</dbReference>
<feature type="compositionally biased region" description="Basic and acidic residues" evidence="1">
    <location>
        <begin position="586"/>
        <end position="607"/>
    </location>
</feature>
<feature type="region of interest" description="Disordered" evidence="1">
    <location>
        <begin position="1"/>
        <end position="60"/>
    </location>
</feature>
<gene>
    <name evidence="5" type="primary">LOC118418212</name>
</gene>
<dbReference type="OrthoDB" id="676979at2759"/>
<dbReference type="AlphaFoldDB" id="A0A9J7LC23"/>
<reference evidence="4" key="1">
    <citation type="journal article" date="2020" name="Nat. Ecol. Evol.">
        <title>Deeply conserved synteny resolves early events in vertebrate evolution.</title>
        <authorList>
            <person name="Simakov O."/>
            <person name="Marletaz F."/>
            <person name="Yue J.X."/>
            <person name="O'Connell B."/>
            <person name="Jenkins J."/>
            <person name="Brandt A."/>
            <person name="Calef R."/>
            <person name="Tung C.H."/>
            <person name="Huang T.K."/>
            <person name="Schmutz J."/>
            <person name="Satoh N."/>
            <person name="Yu J.K."/>
            <person name="Putnam N.H."/>
            <person name="Green R.E."/>
            <person name="Rokhsar D.S."/>
        </authorList>
    </citation>
    <scope>NUCLEOTIDE SEQUENCE [LARGE SCALE GENOMIC DNA]</scope>
    <source>
        <strain evidence="4">S238N-H82</strain>
    </source>
</reference>
<reference evidence="5" key="2">
    <citation type="submission" date="2025-08" db="UniProtKB">
        <authorList>
            <consortium name="RefSeq"/>
        </authorList>
    </citation>
    <scope>IDENTIFICATION</scope>
    <source>
        <strain evidence="5">S238N-H82</strain>
        <tissue evidence="5">Testes</tissue>
    </source>
</reference>
<feature type="region of interest" description="Disordered" evidence="1">
    <location>
        <begin position="586"/>
        <end position="620"/>
    </location>
</feature>
<evidence type="ECO:0000259" key="3">
    <source>
        <dbReference type="PROSITE" id="PS51145"/>
    </source>
</evidence>
<dbReference type="PANTHER" id="PTHR15077:SF9">
    <property type="entry name" value="C-TERMINAL OF ROC (COR) DOMAIN-CONTAINING PROTEIN"/>
    <property type="match status" value="1"/>
</dbReference>
<evidence type="ECO:0000313" key="5">
    <source>
        <dbReference type="RefSeq" id="XP_035679946.1"/>
    </source>
</evidence>
<dbReference type="PROSITE" id="PS50017">
    <property type="entry name" value="DEATH_DOMAIN"/>
    <property type="match status" value="2"/>
</dbReference>
<dbReference type="InterPro" id="IPR000906">
    <property type="entry name" value="ZU5_dom"/>
</dbReference>
<dbReference type="GO" id="GO:0007165">
    <property type="term" value="P:signal transduction"/>
    <property type="evidence" value="ECO:0007669"/>
    <property type="project" value="InterPro"/>
</dbReference>
<evidence type="ECO:0000313" key="4">
    <source>
        <dbReference type="Proteomes" id="UP000001554"/>
    </source>
</evidence>
<feature type="domain" description="Death" evidence="2">
    <location>
        <begin position="519"/>
        <end position="588"/>
    </location>
</feature>